<dbReference type="PANTHER" id="PTHR11206">
    <property type="entry name" value="MULTIDRUG RESISTANCE PROTEIN"/>
    <property type="match status" value="1"/>
</dbReference>
<dbReference type="GO" id="GO:0042910">
    <property type="term" value="F:xenobiotic transmembrane transporter activity"/>
    <property type="evidence" value="ECO:0007669"/>
    <property type="project" value="InterPro"/>
</dbReference>
<protein>
    <submittedName>
        <fullName evidence="3">Uncharacterized protein</fullName>
    </submittedName>
</protein>
<evidence type="ECO:0000256" key="2">
    <source>
        <dbReference type="SAM" id="Phobius"/>
    </source>
</evidence>
<dbReference type="Proteomes" id="UP001054252">
    <property type="component" value="Unassembled WGS sequence"/>
</dbReference>
<dbReference type="Pfam" id="PF01554">
    <property type="entry name" value="MatE"/>
    <property type="match status" value="1"/>
</dbReference>
<comment type="caution">
    <text evidence="3">The sequence shown here is derived from an EMBL/GenBank/DDBJ whole genome shotgun (WGS) entry which is preliminary data.</text>
</comment>
<comment type="similarity">
    <text evidence="1">Belongs to the multi antimicrobial extrusion (MATE) (TC 2.A.66.1) family.</text>
</comment>
<keyword evidence="2" id="KW-1133">Transmembrane helix</keyword>
<reference evidence="3 4" key="1">
    <citation type="journal article" date="2021" name="Commun. Biol.">
        <title>The genome of Shorea leprosula (Dipterocarpaceae) highlights the ecological relevance of drought in aseasonal tropical rainforests.</title>
        <authorList>
            <person name="Ng K.K.S."/>
            <person name="Kobayashi M.J."/>
            <person name="Fawcett J.A."/>
            <person name="Hatakeyama M."/>
            <person name="Paape T."/>
            <person name="Ng C.H."/>
            <person name="Ang C.C."/>
            <person name="Tnah L.H."/>
            <person name="Lee C.T."/>
            <person name="Nishiyama T."/>
            <person name="Sese J."/>
            <person name="O'Brien M.J."/>
            <person name="Copetti D."/>
            <person name="Mohd Noor M.I."/>
            <person name="Ong R.C."/>
            <person name="Putra M."/>
            <person name="Sireger I.Z."/>
            <person name="Indrioko S."/>
            <person name="Kosugi Y."/>
            <person name="Izuno A."/>
            <person name="Isagi Y."/>
            <person name="Lee S.L."/>
            <person name="Shimizu K.K."/>
        </authorList>
    </citation>
    <scope>NUCLEOTIDE SEQUENCE [LARGE SCALE GENOMIC DNA]</scope>
    <source>
        <strain evidence="3">214</strain>
    </source>
</reference>
<dbReference type="GO" id="GO:0016020">
    <property type="term" value="C:membrane"/>
    <property type="evidence" value="ECO:0007669"/>
    <property type="project" value="InterPro"/>
</dbReference>
<evidence type="ECO:0000256" key="1">
    <source>
        <dbReference type="ARBA" id="ARBA00010199"/>
    </source>
</evidence>
<keyword evidence="4" id="KW-1185">Reference proteome</keyword>
<sequence>MLLSSLILENPTRVKIPGKTQLCLGIEEAKCLVIIVIPMVLTGLVLYSRSMVPMLFLGRLGELALAGSALAVGFANITGYSVLCGLAMGMEPICGQALGSKSYKLLGLTHLQFVQGMEPVYHRKQSPPFSRLSFRIFNAQRKASIAATNSPPFQGQSEKLVAFGPKSLAADGFHSHGQTAQNRVSCNVCKPDSKRAVG</sequence>
<proteinExistence type="inferred from homology"/>
<gene>
    <name evidence="3" type="ORF">SLEP1_g8716</name>
</gene>
<name>A0AAV5I8I4_9ROSI</name>
<dbReference type="InterPro" id="IPR002528">
    <property type="entry name" value="MATE_fam"/>
</dbReference>
<evidence type="ECO:0000313" key="4">
    <source>
        <dbReference type="Proteomes" id="UP001054252"/>
    </source>
</evidence>
<feature type="transmembrane region" description="Helical" evidence="2">
    <location>
        <begin position="31"/>
        <end position="51"/>
    </location>
</feature>
<dbReference type="AlphaFoldDB" id="A0AAV5I8I4"/>
<feature type="transmembrane region" description="Helical" evidence="2">
    <location>
        <begin position="63"/>
        <end position="83"/>
    </location>
</feature>
<evidence type="ECO:0000313" key="3">
    <source>
        <dbReference type="EMBL" id="GKU95345.1"/>
    </source>
</evidence>
<organism evidence="3 4">
    <name type="scientific">Rubroshorea leprosula</name>
    <dbReference type="NCBI Taxonomy" id="152421"/>
    <lineage>
        <taxon>Eukaryota</taxon>
        <taxon>Viridiplantae</taxon>
        <taxon>Streptophyta</taxon>
        <taxon>Embryophyta</taxon>
        <taxon>Tracheophyta</taxon>
        <taxon>Spermatophyta</taxon>
        <taxon>Magnoliopsida</taxon>
        <taxon>eudicotyledons</taxon>
        <taxon>Gunneridae</taxon>
        <taxon>Pentapetalae</taxon>
        <taxon>rosids</taxon>
        <taxon>malvids</taxon>
        <taxon>Malvales</taxon>
        <taxon>Dipterocarpaceae</taxon>
        <taxon>Rubroshorea</taxon>
    </lineage>
</organism>
<dbReference type="EMBL" id="BPVZ01000009">
    <property type="protein sequence ID" value="GKU95345.1"/>
    <property type="molecule type" value="Genomic_DNA"/>
</dbReference>
<keyword evidence="2" id="KW-0472">Membrane</keyword>
<accession>A0AAV5I8I4</accession>
<dbReference type="GO" id="GO:0015297">
    <property type="term" value="F:antiporter activity"/>
    <property type="evidence" value="ECO:0007669"/>
    <property type="project" value="InterPro"/>
</dbReference>
<keyword evidence="2" id="KW-0812">Transmembrane</keyword>